<proteinExistence type="predicted"/>
<dbReference type="Proteomes" id="UP001163387">
    <property type="component" value="Chromosome"/>
</dbReference>
<evidence type="ECO:0000313" key="1">
    <source>
        <dbReference type="EMBL" id="BDT02462.1"/>
    </source>
</evidence>
<protein>
    <submittedName>
        <fullName evidence="1">Uncharacterized protein</fullName>
    </submittedName>
</protein>
<dbReference type="SUPFAM" id="SSF75712">
    <property type="entry name" value="Rad50 coiled-coil Zn hook"/>
    <property type="match status" value="1"/>
</dbReference>
<gene>
    <name evidence="1" type="ORF">SHM_01080</name>
</gene>
<accession>A0ABN6T099</accession>
<organism evidence="1 2">
    <name type="scientific">Spiroplasma ixodetis</name>
    <dbReference type="NCBI Taxonomy" id="2141"/>
    <lineage>
        <taxon>Bacteria</taxon>
        <taxon>Bacillati</taxon>
        <taxon>Mycoplasmatota</taxon>
        <taxon>Mollicutes</taxon>
        <taxon>Entomoplasmatales</taxon>
        <taxon>Spiroplasmataceae</taxon>
        <taxon>Spiroplasma</taxon>
    </lineage>
</organism>
<reference evidence="1 2" key="1">
    <citation type="journal article" date="2022" name="Front. Microbiol.">
        <title>Male-killing mechanisms vary between Spiroplasma species.</title>
        <authorList>
            <person name="Arai H."/>
            <person name="Inoue M."/>
            <person name="Kageyama D."/>
        </authorList>
    </citation>
    <scope>NUCLEOTIDE SEQUENCE [LARGE SCALE GENOMIC DNA]</scope>
    <source>
        <strain evidence="2">sHm</strain>
    </source>
</reference>
<dbReference type="EMBL" id="AP026933">
    <property type="protein sequence ID" value="BDT02462.1"/>
    <property type="molecule type" value="Genomic_DNA"/>
</dbReference>
<dbReference type="RefSeq" id="WP_281748817.1">
    <property type="nucleotide sequence ID" value="NZ_AP026933.1"/>
</dbReference>
<sequence length="85" mass="10426">MKWNFDNDSFQNDNNDDFDKLCPICKQKLLEAKLEKINEINQYQQTQNDILLFEEIKKELEKIKKEKETQLYVYLCRKHKNENIL</sequence>
<keyword evidence="2" id="KW-1185">Reference proteome</keyword>
<evidence type="ECO:0000313" key="2">
    <source>
        <dbReference type="Proteomes" id="UP001163387"/>
    </source>
</evidence>
<name>A0ABN6T099_9MOLU</name>